<evidence type="ECO:0000313" key="2">
    <source>
        <dbReference type="Proteomes" id="UP000233731"/>
    </source>
</evidence>
<reference evidence="1 2" key="1">
    <citation type="submission" date="2017-10" db="EMBL/GenBank/DDBJ databases">
        <title>Bifidobacterium genomics.</title>
        <authorList>
            <person name="Lugli G.A."/>
            <person name="Milani C."/>
            <person name="Mancabelli L."/>
        </authorList>
    </citation>
    <scope>NUCLEOTIDE SEQUENCE [LARGE SCALE GENOMIC DNA]</scope>
    <source>
        <strain evidence="1 2">1460B</strain>
    </source>
</reference>
<comment type="caution">
    <text evidence="1">The sequence shown here is derived from an EMBL/GenBank/DDBJ whole genome shotgun (WGS) entry which is preliminary data.</text>
</comment>
<accession>A0A2N3R9B7</accession>
<dbReference type="SUPFAM" id="SSF53822">
    <property type="entry name" value="Periplasmic binding protein-like I"/>
    <property type="match status" value="1"/>
</dbReference>
<name>A0A2N3R9B7_9BIFI</name>
<dbReference type="AlphaFoldDB" id="A0A2N3R9B7"/>
<proteinExistence type="predicted"/>
<protein>
    <submittedName>
        <fullName evidence="1">Sugar-binding protein</fullName>
    </submittedName>
</protein>
<dbReference type="Proteomes" id="UP000233731">
    <property type="component" value="Unassembled WGS sequence"/>
</dbReference>
<gene>
    <name evidence="1" type="ORF">CQR44_1538</name>
</gene>
<evidence type="ECO:0000313" key="1">
    <source>
        <dbReference type="EMBL" id="PKV08579.1"/>
    </source>
</evidence>
<sequence length="128" mass="14279">MTNIEHSLYTSIFEGAQEIHKDKDMQLIGTNAYSDSERQTSLLKFFRSLGVYIVIDCSSDLECAASVKLLIVLVDHVELSSTTETAAPWRTHRCRANVDQLFAGSRLPTHCLRFSPTPLETSPYVTAA</sequence>
<dbReference type="InterPro" id="IPR028082">
    <property type="entry name" value="Peripla_BP_I"/>
</dbReference>
<organism evidence="1 2">
    <name type="scientific">Bifidobacterium asteroides</name>
    <dbReference type="NCBI Taxonomy" id="1684"/>
    <lineage>
        <taxon>Bacteria</taxon>
        <taxon>Bacillati</taxon>
        <taxon>Actinomycetota</taxon>
        <taxon>Actinomycetes</taxon>
        <taxon>Bifidobacteriales</taxon>
        <taxon>Bifidobacteriaceae</taxon>
        <taxon>Bifidobacterium</taxon>
    </lineage>
</organism>
<dbReference type="EMBL" id="PCHJ01000017">
    <property type="protein sequence ID" value="PKV08579.1"/>
    <property type="molecule type" value="Genomic_DNA"/>
</dbReference>